<dbReference type="RefSeq" id="WP_084378172.1">
    <property type="nucleotide sequence ID" value="NZ_LS483433.1"/>
</dbReference>
<organism evidence="3 4">
    <name type="scientific">Pseudomonas mucidolens</name>
    <dbReference type="NCBI Taxonomy" id="46679"/>
    <lineage>
        <taxon>Bacteria</taxon>
        <taxon>Pseudomonadati</taxon>
        <taxon>Pseudomonadota</taxon>
        <taxon>Gammaproteobacteria</taxon>
        <taxon>Pseudomonadales</taxon>
        <taxon>Pseudomonadaceae</taxon>
        <taxon>Pseudomonas</taxon>
    </lineage>
</organism>
<keyword evidence="4" id="KW-1185">Reference proteome</keyword>
<reference evidence="4" key="1">
    <citation type="submission" date="2016-10" db="EMBL/GenBank/DDBJ databases">
        <authorList>
            <person name="Varghese N."/>
            <person name="Submissions S."/>
        </authorList>
    </citation>
    <scope>NUCLEOTIDE SEQUENCE [LARGE SCALE GENOMIC DNA]</scope>
    <source>
        <strain evidence="4">LMG 2223</strain>
    </source>
</reference>
<evidence type="ECO:0000313" key="4">
    <source>
        <dbReference type="Proteomes" id="UP000198600"/>
    </source>
</evidence>
<evidence type="ECO:0000256" key="1">
    <source>
        <dbReference type="SAM" id="Coils"/>
    </source>
</evidence>
<dbReference type="Proteomes" id="UP000198600">
    <property type="component" value="Chromosome I"/>
</dbReference>
<dbReference type="EMBL" id="LT629802">
    <property type="protein sequence ID" value="SDU99127.1"/>
    <property type="molecule type" value="Genomic_DNA"/>
</dbReference>
<feature type="coiled-coil region" evidence="1">
    <location>
        <begin position="261"/>
        <end position="298"/>
    </location>
</feature>
<evidence type="ECO:0000313" key="3">
    <source>
        <dbReference type="EMBL" id="SDU99127.1"/>
    </source>
</evidence>
<dbReference type="OrthoDB" id="6892850at2"/>
<feature type="region of interest" description="Disordered" evidence="2">
    <location>
        <begin position="216"/>
        <end position="236"/>
    </location>
</feature>
<proteinExistence type="predicted"/>
<dbReference type="STRING" id="46679.SAMN05216202_2780"/>
<dbReference type="AlphaFoldDB" id="A0A1H2N0R4"/>
<accession>A0A1H2N0R4</accession>
<gene>
    <name evidence="3" type="ORF">SAMN05216202_2780</name>
</gene>
<name>A0A1H2N0R4_9PSED</name>
<protein>
    <submittedName>
        <fullName evidence="3">Uncharacterized protein</fullName>
    </submittedName>
</protein>
<keyword evidence="1" id="KW-0175">Coiled coil</keyword>
<evidence type="ECO:0000256" key="2">
    <source>
        <dbReference type="SAM" id="MobiDB-lite"/>
    </source>
</evidence>
<sequence>MMLLRTLVLEQSGHGTPVNGALLCCFAIPQIASNYLAYSLDEEMEPGSARVYMAALRKKSERYFLGSIDSRDDLQIAMRVFKQILTLAAASGTKDGNVAGPQVPYHFIDLKGSKLPPARPEDHHSLMIKKALVMKVITLGTSVIGLPAIESSELIVPSIRFSSKMVTPLKAEDRREAPTPALLEAQQAPMSVAVAPPVDEVPPAAIEPTVPVVKEVSAPPATPDQSDATAAHAKPFAPAAKEDQACLFEVDSTLANLARVAQELTQQKLAVLKQQEELEQLRGQLEREKAALDCSSQHAIEQDAAMQQIARSLSEREEALIHGTQVQQAEQRRLEDWARQLESESFRLQALDLDIRQQQEQVSTGFIQVSGIRDNLKTLLFRLDETLVPVANEPNQIKSATSPSDA</sequence>